<organism evidence="2 4">
    <name type="scientific">Stigmatella aurantiaca (strain DW4/3-1)</name>
    <dbReference type="NCBI Taxonomy" id="378806"/>
    <lineage>
        <taxon>Bacteria</taxon>
        <taxon>Pseudomonadati</taxon>
        <taxon>Myxococcota</taxon>
        <taxon>Myxococcia</taxon>
        <taxon>Myxococcales</taxon>
        <taxon>Cystobacterineae</taxon>
        <taxon>Archangiaceae</taxon>
        <taxon>Stigmatella</taxon>
    </lineage>
</organism>
<keyword evidence="3" id="KW-1185">Reference proteome</keyword>
<dbReference type="SUPFAM" id="SSF81901">
    <property type="entry name" value="HCP-like"/>
    <property type="match status" value="1"/>
</dbReference>
<gene>
    <name evidence="1" type="ordered locus">STAUR_4936</name>
    <name evidence="2" type="ORF">STIAU_0083</name>
</gene>
<dbReference type="OrthoDB" id="5382260at2"/>
<protein>
    <submittedName>
        <fullName evidence="1">Conserved uncharacterized protein</fullName>
    </submittedName>
</protein>
<dbReference type="Proteomes" id="UP000001351">
    <property type="component" value="Chromosome"/>
</dbReference>
<dbReference type="EMBL" id="CP002271">
    <property type="protein sequence ID" value="ADO72714.1"/>
    <property type="molecule type" value="Genomic_DNA"/>
</dbReference>
<dbReference type="Gene3D" id="1.25.40.10">
    <property type="entry name" value="Tetratricopeptide repeat domain"/>
    <property type="match status" value="1"/>
</dbReference>
<evidence type="ECO:0000313" key="3">
    <source>
        <dbReference type="Proteomes" id="UP000001351"/>
    </source>
</evidence>
<dbReference type="eggNOG" id="ENOG50319ME">
    <property type="taxonomic scope" value="Bacteria"/>
</dbReference>
<dbReference type="STRING" id="378806.STAUR_4936"/>
<dbReference type="InterPro" id="IPR011990">
    <property type="entry name" value="TPR-like_helical_dom_sf"/>
</dbReference>
<dbReference type="PROSITE" id="PS51257">
    <property type="entry name" value="PROKAR_LIPOPROTEIN"/>
    <property type="match status" value="1"/>
</dbReference>
<reference evidence="1 3" key="2">
    <citation type="journal article" date="2011" name="Mol. Biol. Evol.">
        <title>Comparative genomic analysis of fruiting body formation in Myxococcales.</title>
        <authorList>
            <person name="Huntley S."/>
            <person name="Hamann N."/>
            <person name="Wegener-Feldbrugge S."/>
            <person name="Treuner-Lange A."/>
            <person name="Kube M."/>
            <person name="Reinhardt R."/>
            <person name="Klages S."/>
            <person name="Muller R."/>
            <person name="Ronning C.M."/>
            <person name="Nierman W.C."/>
            <person name="Sogaard-Andersen L."/>
        </authorList>
    </citation>
    <scope>NUCLEOTIDE SEQUENCE [LARGE SCALE GENOMIC DNA]</scope>
    <source>
        <strain evidence="1 3">DW4/3-1</strain>
    </source>
</reference>
<dbReference type="AlphaFoldDB" id="Q093L5"/>
<dbReference type="RefSeq" id="WP_002613541.1">
    <property type="nucleotide sequence ID" value="NC_014623.1"/>
</dbReference>
<dbReference type="Proteomes" id="UP000032702">
    <property type="component" value="Unassembled WGS sequence"/>
</dbReference>
<dbReference type="EMBL" id="AAMD01000044">
    <property type="protein sequence ID" value="EAU66939.1"/>
    <property type="molecule type" value="Genomic_DNA"/>
</dbReference>
<evidence type="ECO:0000313" key="2">
    <source>
        <dbReference type="EMBL" id="EAU66939.1"/>
    </source>
</evidence>
<accession>Q093L5</accession>
<dbReference type="HOGENOM" id="CLU_1037560_0_0_7"/>
<dbReference type="KEGG" id="sur:STAUR_4936"/>
<name>Q093L5_STIAD</name>
<evidence type="ECO:0000313" key="4">
    <source>
        <dbReference type="Proteomes" id="UP000032702"/>
    </source>
</evidence>
<proteinExistence type="predicted"/>
<sequence length="283" mass="30488">MTFFPRDVPSWPAACPVRWVTRLLAVGLPLMAVSCATSRGTIPSECERGEAGACSQWAPELLRQGETQQAENAFVRACEGGYTGDCISAGKLMMARGELSGAEAPLSTAYQQESEEAAWALADLYQARGAAGDSEQAARLRWEAPAIDKPDREFFFEWRPASSGQTTYSLTYAFQPMALGSRRLMLGLHFAWNAQGGDEFNAVMGYQHFLTSSLVPYATLLFGGAFQKHTFNVGGEVGMKWCLGPFGHLRTGMGSSVASPLHASIGIGINSLPIELLVLLAAH</sequence>
<dbReference type="PATRIC" id="fig|378806.16.peg.6102"/>
<evidence type="ECO:0000313" key="1">
    <source>
        <dbReference type="EMBL" id="ADO72714.1"/>
    </source>
</evidence>
<reference evidence="2 4" key="1">
    <citation type="submission" date="2006-04" db="EMBL/GenBank/DDBJ databases">
        <authorList>
            <person name="Nierman W.C."/>
        </authorList>
    </citation>
    <scope>NUCLEOTIDE SEQUENCE [LARGE SCALE GENOMIC DNA]</scope>
    <source>
        <strain evidence="2 4">DW4/3-1</strain>
    </source>
</reference>